<proteinExistence type="predicted"/>
<dbReference type="Proteomes" id="UP000320421">
    <property type="component" value="Chromosome"/>
</dbReference>
<sequence length="142" mass="15836">MPADHGRVLIVWEAAVRATHHFLSEDEIETLKPLVRQACFEGMPLFGVRDSEGEVIAFSGVDSPKLEALFVHPDWSGKGLGRLLVEHAIREQDVCLVDVNEQNPAAVDFYLHLGFEVAHRSDVDGFGKPYPLLHLKLPDQTI</sequence>
<gene>
    <name evidence="4" type="primary">yjaB_1</name>
    <name evidence="4" type="ORF">HG66A1_41650</name>
</gene>
<dbReference type="InterPro" id="IPR000182">
    <property type="entry name" value="GNAT_dom"/>
</dbReference>
<protein>
    <submittedName>
        <fullName evidence="4">Putative N-acetyltransferase YjaB</fullName>
        <ecNumber evidence="4">2.3.1.-</ecNumber>
    </submittedName>
</protein>
<dbReference type="Pfam" id="PF13508">
    <property type="entry name" value="Acetyltransf_7"/>
    <property type="match status" value="1"/>
</dbReference>
<keyword evidence="5" id="KW-1185">Reference proteome</keyword>
<dbReference type="PANTHER" id="PTHR43800:SF1">
    <property type="entry name" value="PEPTIDYL-LYSINE N-ACETYLTRANSFERASE YJAB"/>
    <property type="match status" value="1"/>
</dbReference>
<dbReference type="CDD" id="cd04301">
    <property type="entry name" value="NAT_SF"/>
    <property type="match status" value="1"/>
</dbReference>
<dbReference type="Gene3D" id="3.40.630.30">
    <property type="match status" value="1"/>
</dbReference>
<dbReference type="AlphaFoldDB" id="A0A517PSK7"/>
<dbReference type="SUPFAM" id="SSF55729">
    <property type="entry name" value="Acyl-CoA N-acyltransferases (Nat)"/>
    <property type="match status" value="1"/>
</dbReference>
<feature type="domain" description="N-acetyltransferase" evidence="3">
    <location>
        <begin position="1"/>
        <end position="138"/>
    </location>
</feature>
<organism evidence="4 5">
    <name type="scientific">Gimesia chilikensis</name>
    <dbReference type="NCBI Taxonomy" id="2605989"/>
    <lineage>
        <taxon>Bacteria</taxon>
        <taxon>Pseudomonadati</taxon>
        <taxon>Planctomycetota</taxon>
        <taxon>Planctomycetia</taxon>
        <taxon>Planctomycetales</taxon>
        <taxon>Planctomycetaceae</taxon>
        <taxon>Gimesia</taxon>
    </lineage>
</organism>
<keyword evidence="2 4" id="KW-0012">Acyltransferase</keyword>
<evidence type="ECO:0000256" key="1">
    <source>
        <dbReference type="ARBA" id="ARBA00022679"/>
    </source>
</evidence>
<accession>A0A517PSK7</accession>
<dbReference type="RefSeq" id="WP_197996702.1">
    <property type="nucleotide sequence ID" value="NZ_CP036266.1"/>
</dbReference>
<reference evidence="4 5" key="1">
    <citation type="submission" date="2019-02" db="EMBL/GenBank/DDBJ databases">
        <title>Deep-cultivation of Planctomycetes and their phenomic and genomic characterization uncovers novel biology.</title>
        <authorList>
            <person name="Wiegand S."/>
            <person name="Jogler M."/>
            <person name="Boedeker C."/>
            <person name="Pinto D."/>
            <person name="Vollmers J."/>
            <person name="Rivas-Marin E."/>
            <person name="Kohn T."/>
            <person name="Peeters S.H."/>
            <person name="Heuer A."/>
            <person name="Rast P."/>
            <person name="Oberbeckmann S."/>
            <person name="Bunk B."/>
            <person name="Jeske O."/>
            <person name="Meyerdierks A."/>
            <person name="Storesund J.E."/>
            <person name="Kallscheuer N."/>
            <person name="Luecker S."/>
            <person name="Lage O.M."/>
            <person name="Pohl T."/>
            <person name="Merkel B.J."/>
            <person name="Hornburger P."/>
            <person name="Mueller R.-W."/>
            <person name="Bruemmer F."/>
            <person name="Labrenz M."/>
            <person name="Spormann A.M."/>
            <person name="Op den Camp H."/>
            <person name="Overmann J."/>
            <person name="Amann R."/>
            <person name="Jetten M.S.M."/>
            <person name="Mascher T."/>
            <person name="Medema M.H."/>
            <person name="Devos D.P."/>
            <person name="Kaster A.-K."/>
            <person name="Ovreas L."/>
            <person name="Rohde M."/>
            <person name="Galperin M.Y."/>
            <person name="Jogler C."/>
        </authorList>
    </citation>
    <scope>NUCLEOTIDE SEQUENCE [LARGE SCALE GENOMIC DNA]</scope>
    <source>
        <strain evidence="4 5">HG66A1</strain>
    </source>
</reference>
<name>A0A517PSK7_9PLAN</name>
<dbReference type="PROSITE" id="PS51186">
    <property type="entry name" value="GNAT"/>
    <property type="match status" value="1"/>
</dbReference>
<evidence type="ECO:0000313" key="4">
    <source>
        <dbReference type="EMBL" id="QDT22358.1"/>
    </source>
</evidence>
<dbReference type="GO" id="GO:0016747">
    <property type="term" value="F:acyltransferase activity, transferring groups other than amino-acyl groups"/>
    <property type="evidence" value="ECO:0007669"/>
    <property type="project" value="InterPro"/>
</dbReference>
<evidence type="ECO:0000256" key="2">
    <source>
        <dbReference type="ARBA" id="ARBA00023315"/>
    </source>
</evidence>
<keyword evidence="1 4" id="KW-0808">Transferase</keyword>
<evidence type="ECO:0000313" key="5">
    <source>
        <dbReference type="Proteomes" id="UP000320421"/>
    </source>
</evidence>
<dbReference type="InterPro" id="IPR016181">
    <property type="entry name" value="Acyl_CoA_acyltransferase"/>
</dbReference>
<dbReference type="PANTHER" id="PTHR43800">
    <property type="entry name" value="PEPTIDYL-LYSINE N-ACETYLTRANSFERASE YJAB"/>
    <property type="match status" value="1"/>
</dbReference>
<dbReference type="EC" id="2.3.1.-" evidence="4"/>
<evidence type="ECO:0000259" key="3">
    <source>
        <dbReference type="PROSITE" id="PS51186"/>
    </source>
</evidence>
<dbReference type="EMBL" id="CP036266">
    <property type="protein sequence ID" value="QDT22358.1"/>
    <property type="molecule type" value="Genomic_DNA"/>
</dbReference>